<name>A0AAT9HRL3_9ACTN</name>
<reference evidence="1" key="1">
    <citation type="submission" date="2024-06" db="EMBL/GenBank/DDBJ databases">
        <authorList>
            <consortium name="consrtm"/>
            <person name="Uemura M."/>
            <person name="Terahara T."/>
        </authorList>
    </citation>
    <scope>NUCLEOTIDE SEQUENCE</scope>
    <source>
        <strain evidence="1">KM77-8</strain>
    </source>
</reference>
<reference evidence="1" key="2">
    <citation type="submission" date="2024-07" db="EMBL/GenBank/DDBJ databases">
        <title>Streptomyces haneummycinica sp. nov., a new antibiotic-producing actinobacterium isolated from marine sediment.</title>
        <authorList>
            <person name="Uemura M."/>
            <person name="Hamada M."/>
            <person name="Hirano S."/>
            <person name="Kobayashi K."/>
            <person name="Ohshiro T."/>
            <person name="Kobayashi T."/>
            <person name="Terahara T."/>
        </authorList>
    </citation>
    <scope>NUCLEOTIDE SEQUENCE</scope>
    <source>
        <strain evidence="1">KM77-8</strain>
    </source>
</reference>
<evidence type="ECO:0008006" key="2">
    <source>
        <dbReference type="Google" id="ProtNLM"/>
    </source>
</evidence>
<dbReference type="AlphaFoldDB" id="A0AAT9HRL3"/>
<protein>
    <recommendedName>
        <fullName evidence="2">Secreted protein</fullName>
    </recommendedName>
</protein>
<gene>
    <name evidence="1" type="ORF">SHKM778_62850</name>
</gene>
<accession>A0AAT9HRL3</accession>
<dbReference type="EMBL" id="AP035768">
    <property type="protein sequence ID" value="BFO19897.1"/>
    <property type="molecule type" value="Genomic_DNA"/>
</dbReference>
<proteinExistence type="predicted"/>
<sequence>MVARSVWASLASATARKETRIAQNTATRIPATSPPDTVCTRSLETRLNIEKSRVPEPIAPVTGLRTGFAVRSGWSRGEERRTCRLARPEGRGDGGFGIPLACWV</sequence>
<organism evidence="1">
    <name type="scientific">Streptomyces haneummycinicus</name>
    <dbReference type="NCBI Taxonomy" id="3074435"/>
    <lineage>
        <taxon>Bacteria</taxon>
        <taxon>Bacillati</taxon>
        <taxon>Actinomycetota</taxon>
        <taxon>Actinomycetes</taxon>
        <taxon>Kitasatosporales</taxon>
        <taxon>Streptomycetaceae</taxon>
        <taxon>Streptomyces</taxon>
    </lineage>
</organism>
<evidence type="ECO:0000313" key="1">
    <source>
        <dbReference type="EMBL" id="BFO19897.1"/>
    </source>
</evidence>